<dbReference type="PANTHER" id="PTHR13520">
    <property type="entry name" value="RAD50-INTERACTING PROTEIN 1 RINT-1"/>
    <property type="match status" value="1"/>
</dbReference>
<evidence type="ECO:0000313" key="1">
    <source>
        <dbReference type="EMBL" id="KAJ8437667.1"/>
    </source>
</evidence>
<organism evidence="1 2">
    <name type="scientific">Carnegiea gigantea</name>
    <dbReference type="NCBI Taxonomy" id="171969"/>
    <lineage>
        <taxon>Eukaryota</taxon>
        <taxon>Viridiplantae</taxon>
        <taxon>Streptophyta</taxon>
        <taxon>Embryophyta</taxon>
        <taxon>Tracheophyta</taxon>
        <taxon>Spermatophyta</taxon>
        <taxon>Magnoliopsida</taxon>
        <taxon>eudicotyledons</taxon>
        <taxon>Gunneridae</taxon>
        <taxon>Pentapetalae</taxon>
        <taxon>Caryophyllales</taxon>
        <taxon>Cactineae</taxon>
        <taxon>Cactaceae</taxon>
        <taxon>Cactoideae</taxon>
        <taxon>Echinocereeae</taxon>
        <taxon>Carnegiea</taxon>
    </lineage>
</organism>
<gene>
    <name evidence="1" type="ORF">Cgig2_028605</name>
</gene>
<comment type="caution">
    <text evidence="1">The sequence shown here is derived from an EMBL/GenBank/DDBJ whole genome shotgun (WGS) entry which is preliminary data.</text>
</comment>
<dbReference type="Gene3D" id="1.20.58.670">
    <property type="entry name" value="Dsl1p vesicle tethering complex, Tip20p subunit, domain D"/>
    <property type="match status" value="1"/>
</dbReference>
<dbReference type="GO" id="GO:0070939">
    <property type="term" value="C:Dsl1/NZR complex"/>
    <property type="evidence" value="ECO:0007669"/>
    <property type="project" value="InterPro"/>
</dbReference>
<sequence>MESSPENLPRIASLSPSVMSFLSSTFHPTHDLLNLCDSNLLVSELETQCSQLSQHLSDLMQRLDASLLSYASFSDRIGASFNESHCQLEDLKSRLSPFACTSDSRGEKMVAQELAALAKEVARVEMVRNYAETALKLDRLVGEVEDAVSSVMSKNLKKNSIPQSPEELLVTAIDSLKLIEDVLASVSKAHPQWVRLVSAADQRVDRALAALRPQAIADHRALLALLGWPPPLSTLSSSNLDRRRPCEVSNPLSELHGELKEKYCESFTALCGLQELHQSRKSRLLQGYDRDIALHQPLWAIEELVNPLSLASHRHFKSWVNKPEFIFALVYKLIRDYIDSIDDLLQPLVDEAMLKGYSCREEWISSMISSFTAYLAKEIFPAYVARLTEESVIDVQQSRMAWLHLIDLMISFDKRIHDLVSHSGILVSVEDYSLLQRISTLSVFCDRLDWLDIWAEIELGSILDILKPEMEAERNWTIKTRGAVSFLGSEDYKSPGISSLFLRHVSSVIDRCRSLPTLFLRSRFIRSVGAPIIQTLLNYLLTKCLEAEGLTALADDDAVTRVLNSINCAHHLESVLKEWCEDVFFLEIGLAPDDESGKPFTENSLFTGVTEGVGNGVFDNEIQKMEEFRKEWIDRIKNVVLRGFDSQIRDYLKNRKQWQERLEEDWTVTSSFVVAMDYLQGKMSIIEQGLNDIDFAAVWRSLARGIDRVIYTGILMNNAKFSGGGVERFKGDMDVLFGVFRTWCLRPEGFFPHISEGLKLLKMEENHLQDLFKQGEEWMRHNGIRHLSMAEAEKIARCRVFL</sequence>
<evidence type="ECO:0008006" key="3">
    <source>
        <dbReference type="Google" id="ProtNLM"/>
    </source>
</evidence>
<dbReference type="GO" id="GO:0006890">
    <property type="term" value="P:retrograde vesicle-mediated transport, Golgi to endoplasmic reticulum"/>
    <property type="evidence" value="ECO:0007669"/>
    <property type="project" value="InterPro"/>
</dbReference>
<dbReference type="PROSITE" id="PS51386">
    <property type="entry name" value="RINT1_TIP20"/>
    <property type="match status" value="1"/>
</dbReference>
<dbReference type="InterPro" id="IPR007528">
    <property type="entry name" value="RINT1_Tip20"/>
</dbReference>
<protein>
    <recommendedName>
        <fullName evidence="3">RINT1-like protein MAG2</fullName>
    </recommendedName>
</protein>
<dbReference type="GO" id="GO:0006888">
    <property type="term" value="P:endoplasmic reticulum to Golgi vesicle-mediated transport"/>
    <property type="evidence" value="ECO:0007669"/>
    <property type="project" value="InterPro"/>
</dbReference>
<dbReference type="Proteomes" id="UP001153076">
    <property type="component" value="Unassembled WGS sequence"/>
</dbReference>
<dbReference type="EMBL" id="JAKOGI010000288">
    <property type="protein sequence ID" value="KAJ8437667.1"/>
    <property type="molecule type" value="Genomic_DNA"/>
</dbReference>
<accession>A0A9Q1QD19</accession>
<dbReference type="AlphaFoldDB" id="A0A9Q1QD19"/>
<proteinExistence type="predicted"/>
<evidence type="ECO:0000313" key="2">
    <source>
        <dbReference type="Proteomes" id="UP001153076"/>
    </source>
</evidence>
<keyword evidence="2" id="KW-1185">Reference proteome</keyword>
<dbReference type="InterPro" id="IPR042044">
    <property type="entry name" value="EXOC6PINT-1/Sec15/Tip20_C_dom2"/>
</dbReference>
<dbReference type="Pfam" id="PF04437">
    <property type="entry name" value="RINT1_TIP1"/>
    <property type="match status" value="1"/>
</dbReference>
<dbReference type="GO" id="GO:0060628">
    <property type="term" value="P:regulation of ER to Golgi vesicle-mediated transport"/>
    <property type="evidence" value="ECO:0007669"/>
    <property type="project" value="TreeGrafter"/>
</dbReference>
<name>A0A9Q1QD19_9CARY</name>
<dbReference type="OrthoDB" id="2189254at2759"/>
<dbReference type="PANTHER" id="PTHR13520:SF1">
    <property type="entry name" value="RINT1-LIKE PROTEIN MAG2"/>
    <property type="match status" value="1"/>
</dbReference>
<reference evidence="1" key="1">
    <citation type="submission" date="2022-04" db="EMBL/GenBank/DDBJ databases">
        <title>Carnegiea gigantea Genome sequencing and assembly v2.</title>
        <authorList>
            <person name="Copetti D."/>
            <person name="Sanderson M.J."/>
            <person name="Burquez A."/>
            <person name="Wojciechowski M.F."/>
        </authorList>
    </citation>
    <scope>NUCLEOTIDE SEQUENCE</scope>
    <source>
        <strain evidence="1">SGP5-SGP5p</strain>
        <tissue evidence="1">Aerial part</tissue>
    </source>
</reference>